<dbReference type="InterPro" id="IPR001611">
    <property type="entry name" value="Leu-rich_rpt"/>
</dbReference>
<evidence type="ECO:0000313" key="6">
    <source>
        <dbReference type="Proteomes" id="UP000243686"/>
    </source>
</evidence>
<dbReference type="SMART" id="SM00368">
    <property type="entry name" value="LRR_RI"/>
    <property type="match status" value="5"/>
</dbReference>
<protein>
    <submittedName>
        <fullName evidence="5">Leucine Rich repeat-containing domain protein</fullName>
    </submittedName>
</protein>
<dbReference type="InterPro" id="IPR032675">
    <property type="entry name" value="LRR_dom_sf"/>
</dbReference>
<evidence type="ECO:0000256" key="2">
    <source>
        <dbReference type="ARBA" id="ARBA00022490"/>
    </source>
</evidence>
<comment type="subcellular location">
    <subcellularLocation>
        <location evidence="1">Cytoplasm</location>
        <location evidence="1">Cytoskeleton</location>
    </subcellularLocation>
</comment>
<evidence type="ECO:0000313" key="5">
    <source>
        <dbReference type="EMBL" id="OON21816.1"/>
    </source>
</evidence>
<evidence type="ECO:0000256" key="3">
    <source>
        <dbReference type="ARBA" id="ARBA00023212"/>
    </source>
</evidence>
<dbReference type="Gene3D" id="3.80.10.10">
    <property type="entry name" value="Ribonuclease Inhibitor"/>
    <property type="match status" value="1"/>
</dbReference>
<dbReference type="InterPro" id="IPR052410">
    <property type="entry name" value="DRC5"/>
</dbReference>
<feature type="region of interest" description="Disordered" evidence="4">
    <location>
        <begin position="223"/>
        <end position="246"/>
    </location>
</feature>
<organism evidence="5 6">
    <name type="scientific">Opisthorchis viverrini</name>
    <name type="common">Southeast Asian liver fluke</name>
    <dbReference type="NCBI Taxonomy" id="6198"/>
    <lineage>
        <taxon>Eukaryota</taxon>
        <taxon>Metazoa</taxon>
        <taxon>Spiralia</taxon>
        <taxon>Lophotrochozoa</taxon>
        <taxon>Platyhelminthes</taxon>
        <taxon>Trematoda</taxon>
        <taxon>Digenea</taxon>
        <taxon>Opisthorchiida</taxon>
        <taxon>Opisthorchiata</taxon>
        <taxon>Opisthorchiidae</taxon>
        <taxon>Opisthorchis</taxon>
    </lineage>
</organism>
<keyword evidence="3" id="KW-0206">Cytoskeleton</keyword>
<proteinExistence type="predicted"/>
<dbReference type="Pfam" id="PF13516">
    <property type="entry name" value="LRR_6"/>
    <property type="match status" value="4"/>
</dbReference>
<keyword evidence="6" id="KW-1185">Reference proteome</keyword>
<evidence type="ECO:0000256" key="4">
    <source>
        <dbReference type="SAM" id="MobiDB-lite"/>
    </source>
</evidence>
<dbReference type="AlphaFoldDB" id="A0A1S8X579"/>
<name>A0A1S8X579_OPIVI</name>
<dbReference type="SUPFAM" id="SSF52047">
    <property type="entry name" value="RNI-like"/>
    <property type="match status" value="1"/>
</dbReference>
<keyword evidence="2" id="KW-0963">Cytoplasm</keyword>
<evidence type="ECO:0000256" key="1">
    <source>
        <dbReference type="ARBA" id="ARBA00004245"/>
    </source>
</evidence>
<accession>A0A1S8X579</accession>
<dbReference type="GO" id="GO:0005856">
    <property type="term" value="C:cytoskeleton"/>
    <property type="evidence" value="ECO:0007669"/>
    <property type="project" value="UniProtKB-SubCell"/>
</dbReference>
<gene>
    <name evidence="5" type="ORF">X801_02287</name>
</gene>
<feature type="compositionally biased region" description="Acidic residues" evidence="4">
    <location>
        <begin position="235"/>
        <end position="244"/>
    </location>
</feature>
<dbReference type="EMBL" id="KV891983">
    <property type="protein sequence ID" value="OON21816.1"/>
    <property type="molecule type" value="Genomic_DNA"/>
</dbReference>
<feature type="region of interest" description="Disordered" evidence="4">
    <location>
        <begin position="25"/>
        <end position="54"/>
    </location>
</feature>
<sequence length="553" mass="61894">MNKNRHQASLAGCCNFKDGVEDLPNRDTISEGEAFVPTLSRPSLKQEDPNDQTKAGSAVFSSLFADTYALQQSPRNSKVPKPADKPGGEVQFVRRIIAEDPTFNLAAVTSLSELCLRSVLAHLDQQQKRRLLDTLPPNMPLKVTAHIIGEDPYWCRCCQEHWKVVDLSRHGGSWKRAFFEKMLEDTIETFVPSYTYAPRLEECVTYAAPYVYRLDIKQLLPPLKQQPKDRNSEDHSDDESDSEQDTLPQKFDHLELGPVLAKLVHLEELAVTYGAKDCGMNFEWSMFQFTSNDCLSLCKAIQQHPSIKVLHLTRSRVDSERCRVLTNHLVRHPTLECLDLAHNFIGDRGARALSKLVCGQSKIQTLNLADNRLQASGGLSLAHALAKKSCSLVRLNLRLNRLKDEGGVAIAKSLLRNSTLKELNLAANDLEESSGDHFAHVVGYNTVLTHLDLSNNQMGQAASQRLLDGMVRNETLLYFDLRFTGSCQEAEYTIYQQIEKNQDNLRKRLAAQHKAPVEETDTVLDDTSLPTGVTSVANQHTLTVPTLDPVLSL</sequence>
<dbReference type="PANTHER" id="PTHR24107">
    <property type="entry name" value="YNEIN REGULATORY COMPLEX SUBUNIT 5"/>
    <property type="match status" value="1"/>
</dbReference>
<dbReference type="Proteomes" id="UP000243686">
    <property type="component" value="Unassembled WGS sequence"/>
</dbReference>
<dbReference type="PANTHER" id="PTHR24107:SF20">
    <property type="entry name" value="DYNEIN REGULATORY COMPLEX SUBUNIT 5"/>
    <property type="match status" value="1"/>
</dbReference>
<reference evidence="5 6" key="1">
    <citation type="submission" date="2015-03" db="EMBL/GenBank/DDBJ databases">
        <title>Draft genome of the nematode, Opisthorchis viverrini.</title>
        <authorList>
            <person name="Mitreva M."/>
        </authorList>
    </citation>
    <scope>NUCLEOTIDE SEQUENCE [LARGE SCALE GENOMIC DNA]</scope>
    <source>
        <strain evidence="5">Khon Kaen</strain>
    </source>
</reference>